<dbReference type="RefSeq" id="WP_342161487.1">
    <property type="nucleotide sequence ID" value="NZ_JBCDNA010000003.1"/>
</dbReference>
<gene>
    <name evidence="2" type="ORF">AABB81_15555</name>
</gene>
<comment type="caution">
    <text evidence="2">The sequence shown here is derived from an EMBL/GenBank/DDBJ whole genome shotgun (WGS) entry which is preliminary data.</text>
</comment>
<organism evidence="2 3">
    <name type="scientific">Lutimonas vermicola</name>
    <dbReference type="NCBI Taxonomy" id="414288"/>
    <lineage>
        <taxon>Bacteria</taxon>
        <taxon>Pseudomonadati</taxon>
        <taxon>Bacteroidota</taxon>
        <taxon>Flavobacteriia</taxon>
        <taxon>Flavobacteriales</taxon>
        <taxon>Flavobacteriaceae</taxon>
        <taxon>Lutimonas</taxon>
    </lineage>
</organism>
<feature type="chain" id="PRO_5045138020" description="MORN repeat variant" evidence="1">
    <location>
        <begin position="19"/>
        <end position="308"/>
    </location>
</feature>
<proteinExistence type="predicted"/>
<feature type="signal peptide" evidence="1">
    <location>
        <begin position="1"/>
        <end position="18"/>
    </location>
</feature>
<keyword evidence="3" id="KW-1185">Reference proteome</keyword>
<name>A0ABU9L4G6_9FLAO</name>
<dbReference type="Proteomes" id="UP001474120">
    <property type="component" value="Unassembled WGS sequence"/>
</dbReference>
<protein>
    <recommendedName>
        <fullName evidence="4">MORN repeat variant</fullName>
    </recommendedName>
</protein>
<evidence type="ECO:0000256" key="1">
    <source>
        <dbReference type="SAM" id="SignalP"/>
    </source>
</evidence>
<evidence type="ECO:0008006" key="4">
    <source>
        <dbReference type="Google" id="ProtNLM"/>
    </source>
</evidence>
<accession>A0ABU9L4G6</accession>
<keyword evidence="1" id="KW-0732">Signal</keyword>
<evidence type="ECO:0000313" key="2">
    <source>
        <dbReference type="EMBL" id="MEL4457323.1"/>
    </source>
</evidence>
<dbReference type="EMBL" id="JBCDNA010000003">
    <property type="protein sequence ID" value="MEL4457323.1"/>
    <property type="molecule type" value="Genomic_DNA"/>
</dbReference>
<sequence length="308" mass="36057">MKSSIFLLVLFLSFNVIAQSGIFDQEGKRLYYTEDSDKKHEVTLSDGRKGMYTEKILFRESGKTYFYDYKWEQIISDGKVMMSYNFNRRRWEWVEAAGLTASKFGKKEDIQRIYERVDDKYTTPDQGEYAILTYKEGDYIDEFGHAVFSLKGRSTVWMNIILLHNYYQENYLDDNFVSRVKDRRKFVADSLAKTNSIAMAMLELGNDYETNQMTFMGDNFEMMYFTEIQGALKMLDKEEIKRLKNDWLILNTNTYRSTNPHSMPEGGFYVTKKQAKKKGIQGINSRSIVLEVKIKPESIADFQAAMGE</sequence>
<reference evidence="2 3" key="1">
    <citation type="submission" date="2024-04" db="EMBL/GenBank/DDBJ databases">
        <title>whole genome sequencing of Lutimonas vermicola strain IMCC1616.</title>
        <authorList>
            <person name="Bae S.S."/>
        </authorList>
    </citation>
    <scope>NUCLEOTIDE SEQUENCE [LARGE SCALE GENOMIC DNA]</scope>
    <source>
        <strain evidence="2 3">IMCC1616</strain>
    </source>
</reference>
<evidence type="ECO:0000313" key="3">
    <source>
        <dbReference type="Proteomes" id="UP001474120"/>
    </source>
</evidence>